<gene>
    <name evidence="2" type="ORF">C0Q70_13833</name>
</gene>
<feature type="region of interest" description="Disordered" evidence="1">
    <location>
        <begin position="227"/>
        <end position="301"/>
    </location>
</feature>
<reference evidence="2 3" key="1">
    <citation type="submission" date="2018-04" db="EMBL/GenBank/DDBJ databases">
        <title>The genome of golden apple snail Pomacea canaliculata provides insight into stress tolerance and invasive adaptation.</title>
        <authorList>
            <person name="Liu C."/>
            <person name="Liu B."/>
            <person name="Ren Y."/>
            <person name="Zhang Y."/>
            <person name="Wang H."/>
            <person name="Li S."/>
            <person name="Jiang F."/>
            <person name="Yin L."/>
            <person name="Zhang G."/>
            <person name="Qian W."/>
            <person name="Fan W."/>
        </authorList>
    </citation>
    <scope>NUCLEOTIDE SEQUENCE [LARGE SCALE GENOMIC DNA]</scope>
    <source>
        <strain evidence="2">SZHN2017</strain>
        <tissue evidence="2">Muscle</tissue>
    </source>
</reference>
<evidence type="ECO:0000313" key="2">
    <source>
        <dbReference type="EMBL" id="PVD26164.1"/>
    </source>
</evidence>
<dbReference type="AlphaFoldDB" id="A0A2T7NYD5"/>
<evidence type="ECO:0000313" key="3">
    <source>
        <dbReference type="Proteomes" id="UP000245119"/>
    </source>
</evidence>
<proteinExistence type="predicted"/>
<evidence type="ECO:0000256" key="1">
    <source>
        <dbReference type="SAM" id="MobiDB-lite"/>
    </source>
</evidence>
<organism evidence="2 3">
    <name type="scientific">Pomacea canaliculata</name>
    <name type="common">Golden apple snail</name>
    <dbReference type="NCBI Taxonomy" id="400727"/>
    <lineage>
        <taxon>Eukaryota</taxon>
        <taxon>Metazoa</taxon>
        <taxon>Spiralia</taxon>
        <taxon>Lophotrochozoa</taxon>
        <taxon>Mollusca</taxon>
        <taxon>Gastropoda</taxon>
        <taxon>Caenogastropoda</taxon>
        <taxon>Architaenioglossa</taxon>
        <taxon>Ampullarioidea</taxon>
        <taxon>Ampullariidae</taxon>
        <taxon>Pomacea</taxon>
    </lineage>
</organism>
<sequence length="301" mass="33055">MTREAVATCAETTKSTRVITCTILSNSAIWDSQHAPRSRQQQHPGLSAHYATLRCSAACRVDIPPLCGAEPTLRKHARMADDWAKGVSPVHFTRSLRLSLLYLTQPRRYLPVVLDKHTTLRVMLPIQRPPVSVRATPVPNTCLYSVNLMTLEPRSGTVMTGGHRVPRAAHPTLLKSSQLGIFVEKVSNLRIVPHKDVKLGAGNNHLSATPVTCEELTASCRGLKGRRLHHHKTERDSGIRRRPQCRRLKDLSISPGRKSRDPQVSGSGTVHLRHASPPTNTTSNGGAGKSVNDVCLSHPHD</sequence>
<accession>A0A2T7NYD5</accession>
<name>A0A2T7NYD5_POMCA</name>
<dbReference type="Proteomes" id="UP000245119">
    <property type="component" value="Linkage Group LG8"/>
</dbReference>
<dbReference type="EMBL" id="PZQS01000008">
    <property type="protein sequence ID" value="PVD26164.1"/>
    <property type="molecule type" value="Genomic_DNA"/>
</dbReference>
<keyword evidence="3" id="KW-1185">Reference proteome</keyword>
<comment type="caution">
    <text evidence="2">The sequence shown here is derived from an EMBL/GenBank/DDBJ whole genome shotgun (WGS) entry which is preliminary data.</text>
</comment>
<protein>
    <submittedName>
        <fullName evidence="2">Uncharacterized protein</fullName>
    </submittedName>
</protein>